<dbReference type="InterPro" id="IPR036907">
    <property type="entry name" value="5'-Nucleotdase_C_sf"/>
</dbReference>
<evidence type="ECO:0000313" key="5">
    <source>
        <dbReference type="EMBL" id="MET4757368.1"/>
    </source>
</evidence>
<comment type="caution">
    <text evidence="5">The sequence shown here is derived from an EMBL/GenBank/DDBJ whole genome shotgun (WGS) entry which is preliminary data.</text>
</comment>
<proteinExistence type="inferred from homology"/>
<dbReference type="InterPro" id="IPR029052">
    <property type="entry name" value="Metallo-depent_PP-like"/>
</dbReference>
<feature type="domain" description="5'-Nucleotidase C-terminal" evidence="4">
    <location>
        <begin position="346"/>
        <end position="480"/>
    </location>
</feature>
<evidence type="ECO:0000259" key="3">
    <source>
        <dbReference type="Pfam" id="PF00149"/>
    </source>
</evidence>
<keyword evidence="1 2" id="KW-0732">Signal</keyword>
<dbReference type="GO" id="GO:0008253">
    <property type="term" value="F:5'-nucleotidase activity"/>
    <property type="evidence" value="ECO:0007669"/>
    <property type="project" value="UniProtKB-EC"/>
</dbReference>
<organism evidence="5 6">
    <name type="scientific">Endozoicomonas lisbonensis</name>
    <dbReference type="NCBI Taxonomy" id="3120522"/>
    <lineage>
        <taxon>Bacteria</taxon>
        <taxon>Pseudomonadati</taxon>
        <taxon>Pseudomonadota</taxon>
        <taxon>Gammaproteobacteria</taxon>
        <taxon>Oceanospirillales</taxon>
        <taxon>Endozoicomonadaceae</taxon>
        <taxon>Endozoicomonas</taxon>
    </lineage>
</organism>
<dbReference type="PANTHER" id="PTHR11575:SF46">
    <property type="entry name" value="PROTEIN USHA"/>
    <property type="match status" value="1"/>
</dbReference>
<dbReference type="EC" id="3.1.3.5" evidence="5"/>
<evidence type="ECO:0000256" key="1">
    <source>
        <dbReference type="ARBA" id="ARBA00022729"/>
    </source>
</evidence>
<keyword evidence="6" id="KW-1185">Reference proteome</keyword>
<feature type="signal peptide" evidence="2">
    <location>
        <begin position="1"/>
        <end position="26"/>
    </location>
</feature>
<dbReference type="PRINTS" id="PR01607">
    <property type="entry name" value="APYRASEFAMLY"/>
</dbReference>
<evidence type="ECO:0000313" key="6">
    <source>
        <dbReference type="Proteomes" id="UP001549366"/>
    </source>
</evidence>
<dbReference type="PROSITE" id="PS51257">
    <property type="entry name" value="PROKAR_LIPOPROTEIN"/>
    <property type="match status" value="1"/>
</dbReference>
<reference evidence="5 6" key="1">
    <citation type="submission" date="2024-06" db="EMBL/GenBank/DDBJ databases">
        <title>Genomic Encyclopedia of Type Strains, Phase V (KMG-V): Genome sequencing to study the core and pangenomes of soil and plant-associated prokaryotes.</title>
        <authorList>
            <person name="Whitman W."/>
        </authorList>
    </citation>
    <scope>NUCLEOTIDE SEQUENCE [LARGE SCALE GENOMIC DNA]</scope>
    <source>
        <strain evidence="5 6">NE40</strain>
    </source>
</reference>
<dbReference type="InterPro" id="IPR008334">
    <property type="entry name" value="5'-Nucleotdase_C"/>
</dbReference>
<keyword evidence="2" id="KW-0547">Nucleotide-binding</keyword>
<feature type="chain" id="PRO_5044952735" evidence="2">
    <location>
        <begin position="27"/>
        <end position="524"/>
    </location>
</feature>
<name>A0ABV2SHX4_9GAMM</name>
<feature type="domain" description="Calcineurin-like phosphoesterase" evidence="3">
    <location>
        <begin position="41"/>
        <end position="255"/>
    </location>
</feature>
<dbReference type="SUPFAM" id="SSF55816">
    <property type="entry name" value="5'-nucleotidase (syn. UDP-sugar hydrolase), C-terminal domain"/>
    <property type="match status" value="1"/>
</dbReference>
<dbReference type="GO" id="GO:0008768">
    <property type="term" value="F:UDP-sugar diphosphatase activity"/>
    <property type="evidence" value="ECO:0007669"/>
    <property type="project" value="UniProtKB-EC"/>
</dbReference>
<accession>A0ABV2SHX4</accession>
<dbReference type="EC" id="3.6.1.45" evidence="5"/>
<protein>
    <submittedName>
        <fullName evidence="5">5'-nucleotidase/UDP-sugar diphosphatase</fullName>
        <ecNumber evidence="5">3.1.3.5</ecNumber>
        <ecNumber evidence="5">3.6.1.45</ecNumber>
    </submittedName>
</protein>
<dbReference type="RefSeq" id="WP_354007526.1">
    <property type="nucleotide sequence ID" value="NZ_JBEWTA010000001.1"/>
</dbReference>
<dbReference type="Gene3D" id="3.60.21.10">
    <property type="match status" value="1"/>
</dbReference>
<evidence type="ECO:0000256" key="2">
    <source>
        <dbReference type="RuleBase" id="RU362119"/>
    </source>
</evidence>
<dbReference type="Pfam" id="PF00149">
    <property type="entry name" value="Metallophos"/>
    <property type="match status" value="1"/>
</dbReference>
<dbReference type="SUPFAM" id="SSF56300">
    <property type="entry name" value="Metallo-dependent phosphatases"/>
    <property type="match status" value="1"/>
</dbReference>
<dbReference type="EMBL" id="JBEWTB010000002">
    <property type="protein sequence ID" value="MET4757368.1"/>
    <property type="molecule type" value="Genomic_DNA"/>
</dbReference>
<dbReference type="InterPro" id="IPR006179">
    <property type="entry name" value="5_nucleotidase/apyrase"/>
</dbReference>
<sequence length="524" mass="57377">MSILRRFSLITALLSLSAMLAGCSPAAENSRHDEGKNHKLTVLHTNDNSGQFWRNDKGEWGMAARKTLIDSIREEVESEGGHVLLLSGGNINKGVPESDLQSGIPDILGMNLLGYDAMAIGSHEFDIPPNILKMQQELSSFPMLAANIFDSETGQPGFDSFKTFNFDGLSVAIVGITTPDTLRTGHPENTKGIDFIDPIRAGSVASNILRDEVDVLIALAHLGHFETNSGSLNSPGDIAFADKVKGYDLIVGGHSQSVLFEPIRQNGTWIVQAGSRGQYVGRADFELNNGELSLTGYQLIPVNHEGDEKIWPEAPEMLELLAPYKLDGELRLQQTIGISDKRLKGEADEVREDYTNLGNLIACAQQEMARADFAVVNAGSIKASLPEGNITYQDILSVQPDNNMIGLVEMKGFEVENYLRKIFLIPKGQSGFAQFAGVTFSLTEEEGLKIRIHNTDLREKANYRMAINTALAAGEDGYPKLIDHPGFINLKRTDADALWSYIEQNTPIQAASYDIDPVINQMAR</sequence>
<dbReference type="Pfam" id="PF02872">
    <property type="entry name" value="5_nucleotid_C"/>
    <property type="match status" value="1"/>
</dbReference>
<evidence type="ECO:0000259" key="4">
    <source>
        <dbReference type="Pfam" id="PF02872"/>
    </source>
</evidence>
<comment type="similarity">
    <text evidence="2">Belongs to the 5'-nucleotidase family.</text>
</comment>
<dbReference type="Gene3D" id="3.90.780.10">
    <property type="entry name" value="5'-Nucleotidase, C-terminal domain"/>
    <property type="match status" value="1"/>
</dbReference>
<dbReference type="InterPro" id="IPR004843">
    <property type="entry name" value="Calcineurin-like_PHP"/>
</dbReference>
<dbReference type="Proteomes" id="UP001549366">
    <property type="component" value="Unassembled WGS sequence"/>
</dbReference>
<dbReference type="PANTHER" id="PTHR11575">
    <property type="entry name" value="5'-NUCLEOTIDASE-RELATED"/>
    <property type="match status" value="1"/>
</dbReference>
<keyword evidence="2 5" id="KW-0378">Hydrolase</keyword>
<gene>
    <name evidence="5" type="ORF">V5J35_002560</name>
</gene>